<dbReference type="InterPro" id="IPR038084">
    <property type="entry name" value="PduO/GlcC-like_sf"/>
</dbReference>
<protein>
    <submittedName>
        <fullName evidence="1">Heme-binding protein</fullName>
    </submittedName>
</protein>
<geneLocation type="plasmid" evidence="1 2">
    <name>pIBU218</name>
</geneLocation>
<proteinExistence type="predicted"/>
<dbReference type="RefSeq" id="WP_208634509.1">
    <property type="nucleotide sequence ID" value="NZ_CP059320.1"/>
</dbReference>
<evidence type="ECO:0000313" key="2">
    <source>
        <dbReference type="Proteomes" id="UP000664914"/>
    </source>
</evidence>
<dbReference type="Proteomes" id="UP000664914">
    <property type="component" value="Plasmid pIBU218"/>
</dbReference>
<keyword evidence="1" id="KW-0614">Plasmid</keyword>
<sequence>MEQGQKDEAGRGEGSLAPEALSGELLEHVLAAARAECERLGVRASIAVVDTAGALAAFLRLPGAFLISTELAIDKAWTAAGFSLSTRGLGDMLAGAEDSVRDGLLRRPRLTVVPGGIPILQGAHCLGAIGVSGGSAQEDEQIAAAGLQQAGTG</sequence>
<organism evidence="1 2">
    <name type="scientific">Rhizorhabdus wittichii</name>
    <dbReference type="NCBI Taxonomy" id="160791"/>
    <lineage>
        <taxon>Bacteria</taxon>
        <taxon>Pseudomonadati</taxon>
        <taxon>Pseudomonadota</taxon>
        <taxon>Alphaproteobacteria</taxon>
        <taxon>Sphingomonadales</taxon>
        <taxon>Sphingomonadaceae</taxon>
        <taxon>Rhizorhabdus</taxon>
    </lineage>
</organism>
<reference evidence="1" key="2">
    <citation type="submission" date="2021-04" db="EMBL/GenBank/DDBJ databases">
        <title>Isolation and genomic analysis of the ibuprofen-degrading bacterium Sphingomonas strain MPO218.</title>
        <authorList>
            <person name="Aulestia M."/>
            <person name="Flores A."/>
            <person name="Mangas E.L."/>
            <person name="Perez-Pulido A.J."/>
            <person name="Santero E."/>
            <person name="Camacho E.M."/>
        </authorList>
    </citation>
    <scope>NUCLEOTIDE SEQUENCE</scope>
    <source>
        <strain evidence="1">MPO218</strain>
        <plasmid evidence="1">pIBU218</plasmid>
    </source>
</reference>
<name>A0A975HGT5_9SPHN</name>
<evidence type="ECO:0000313" key="1">
    <source>
        <dbReference type="EMBL" id="QTH24793.1"/>
    </source>
</evidence>
<dbReference type="InterPro" id="IPR005624">
    <property type="entry name" value="PduO/GlcC-like"/>
</dbReference>
<dbReference type="Pfam" id="PF03928">
    <property type="entry name" value="HbpS-like"/>
    <property type="match status" value="1"/>
</dbReference>
<dbReference type="AlphaFoldDB" id="A0A975HGT5"/>
<gene>
    <name evidence="1" type="ORF">HRJ34_28400</name>
</gene>
<dbReference type="PANTHER" id="PTHR34309">
    <property type="entry name" value="SLR1406 PROTEIN"/>
    <property type="match status" value="1"/>
</dbReference>
<dbReference type="InterPro" id="IPR052517">
    <property type="entry name" value="GlcG_carb_metab_protein"/>
</dbReference>
<dbReference type="EMBL" id="CP059320">
    <property type="protein sequence ID" value="QTH24793.1"/>
    <property type="molecule type" value="Genomic_DNA"/>
</dbReference>
<reference evidence="1" key="1">
    <citation type="submission" date="2020-07" db="EMBL/GenBank/DDBJ databases">
        <authorList>
            <person name="Camacho E."/>
        </authorList>
    </citation>
    <scope>NUCLEOTIDE SEQUENCE</scope>
    <source>
        <strain evidence="1">MPO218</strain>
        <plasmid evidence="1">pIBU218</plasmid>
    </source>
</reference>
<dbReference type="PANTHER" id="PTHR34309:SF1">
    <property type="entry name" value="PROTEIN GLCG"/>
    <property type="match status" value="1"/>
</dbReference>
<dbReference type="Gene3D" id="3.30.450.150">
    <property type="entry name" value="Haem-degrading domain"/>
    <property type="match status" value="1"/>
</dbReference>
<accession>A0A975HGT5</accession>
<dbReference type="SUPFAM" id="SSF143744">
    <property type="entry name" value="GlcG-like"/>
    <property type="match status" value="1"/>
</dbReference>